<evidence type="ECO:0000256" key="8">
    <source>
        <dbReference type="ARBA" id="ARBA00032824"/>
    </source>
</evidence>
<organism evidence="13 14">
    <name type="scientific">Synoicihabitans lomoniglobus</name>
    <dbReference type="NCBI Taxonomy" id="2909285"/>
    <lineage>
        <taxon>Bacteria</taxon>
        <taxon>Pseudomonadati</taxon>
        <taxon>Verrucomicrobiota</taxon>
        <taxon>Opitutia</taxon>
        <taxon>Opitutales</taxon>
        <taxon>Opitutaceae</taxon>
        <taxon>Synoicihabitans</taxon>
    </lineage>
</organism>
<dbReference type="EMBL" id="CP119075">
    <property type="protein sequence ID" value="WED65557.1"/>
    <property type="molecule type" value="Genomic_DNA"/>
</dbReference>
<evidence type="ECO:0000256" key="10">
    <source>
        <dbReference type="ARBA" id="ARBA00042639"/>
    </source>
</evidence>
<dbReference type="Pfam" id="PF00578">
    <property type="entry name" value="AhpC-TSA"/>
    <property type="match status" value="1"/>
</dbReference>
<comment type="catalytic activity">
    <reaction evidence="11">
        <text>a hydroperoxide + [thioredoxin]-dithiol = an alcohol + [thioredoxin]-disulfide + H2O</text>
        <dbReference type="Rhea" id="RHEA:62620"/>
        <dbReference type="Rhea" id="RHEA-COMP:10698"/>
        <dbReference type="Rhea" id="RHEA-COMP:10700"/>
        <dbReference type="ChEBI" id="CHEBI:15377"/>
        <dbReference type="ChEBI" id="CHEBI:29950"/>
        <dbReference type="ChEBI" id="CHEBI:30879"/>
        <dbReference type="ChEBI" id="CHEBI:35924"/>
        <dbReference type="ChEBI" id="CHEBI:50058"/>
        <dbReference type="EC" id="1.11.1.24"/>
    </reaction>
</comment>
<comment type="function">
    <text evidence="1">Thiol-specific peroxidase that catalyzes the reduction of hydrogen peroxide and organic hydroperoxides to water and alcohols, respectively. Plays a role in cell protection against oxidative stress by detoxifying peroxides and as sensor of hydrogen peroxide-mediated signaling events.</text>
</comment>
<dbReference type="AlphaFoldDB" id="A0AAF0A204"/>
<evidence type="ECO:0000256" key="1">
    <source>
        <dbReference type="ARBA" id="ARBA00003330"/>
    </source>
</evidence>
<feature type="domain" description="Thioredoxin" evidence="12">
    <location>
        <begin position="1"/>
        <end position="152"/>
    </location>
</feature>
<keyword evidence="6" id="KW-1015">Disulfide bond</keyword>
<dbReference type="InterPro" id="IPR013766">
    <property type="entry name" value="Thioredoxin_domain"/>
</dbReference>
<dbReference type="InterPro" id="IPR050924">
    <property type="entry name" value="Peroxiredoxin_BCP/PrxQ"/>
</dbReference>
<dbReference type="GO" id="GO:0034599">
    <property type="term" value="P:cellular response to oxidative stress"/>
    <property type="evidence" value="ECO:0007669"/>
    <property type="project" value="TreeGrafter"/>
</dbReference>
<keyword evidence="5" id="KW-0560">Oxidoreductase</keyword>
<dbReference type="Proteomes" id="UP001218638">
    <property type="component" value="Chromosome"/>
</dbReference>
<dbReference type="PANTHER" id="PTHR42801">
    <property type="entry name" value="THIOREDOXIN-DEPENDENT PEROXIDE REDUCTASE"/>
    <property type="match status" value="1"/>
</dbReference>
<dbReference type="PROSITE" id="PS51352">
    <property type="entry name" value="THIOREDOXIN_2"/>
    <property type="match status" value="1"/>
</dbReference>
<name>A0AAF0A204_9BACT</name>
<keyword evidence="4" id="KW-0049">Antioxidant</keyword>
<gene>
    <name evidence="13" type="ORF">PXH66_01670</name>
</gene>
<evidence type="ECO:0000256" key="4">
    <source>
        <dbReference type="ARBA" id="ARBA00022862"/>
    </source>
</evidence>
<evidence type="ECO:0000256" key="9">
    <source>
        <dbReference type="ARBA" id="ARBA00038489"/>
    </source>
</evidence>
<keyword evidence="3" id="KW-0575">Peroxidase</keyword>
<dbReference type="GO" id="GO:0008379">
    <property type="term" value="F:thioredoxin peroxidase activity"/>
    <property type="evidence" value="ECO:0007669"/>
    <property type="project" value="TreeGrafter"/>
</dbReference>
<comment type="similarity">
    <text evidence="9">Belongs to the peroxiredoxin family. BCP/PrxQ subfamily.</text>
</comment>
<dbReference type="GO" id="GO:0005737">
    <property type="term" value="C:cytoplasm"/>
    <property type="evidence" value="ECO:0007669"/>
    <property type="project" value="TreeGrafter"/>
</dbReference>
<dbReference type="InterPro" id="IPR000866">
    <property type="entry name" value="AhpC/TSA"/>
</dbReference>
<evidence type="ECO:0000313" key="14">
    <source>
        <dbReference type="Proteomes" id="UP001218638"/>
    </source>
</evidence>
<evidence type="ECO:0000256" key="11">
    <source>
        <dbReference type="ARBA" id="ARBA00049091"/>
    </source>
</evidence>
<dbReference type="Gene3D" id="3.40.30.10">
    <property type="entry name" value="Glutaredoxin"/>
    <property type="match status" value="1"/>
</dbReference>
<dbReference type="KEGG" id="slom:PXH66_01670"/>
<proteinExistence type="inferred from homology"/>
<dbReference type="CDD" id="cd03017">
    <property type="entry name" value="PRX_BCP"/>
    <property type="match status" value="1"/>
</dbReference>
<dbReference type="SUPFAM" id="SSF52833">
    <property type="entry name" value="Thioredoxin-like"/>
    <property type="match status" value="1"/>
</dbReference>
<dbReference type="EC" id="1.11.1.24" evidence="2"/>
<evidence type="ECO:0000256" key="6">
    <source>
        <dbReference type="ARBA" id="ARBA00023157"/>
    </source>
</evidence>
<sequence length="152" mass="16186">MDLSFEIKVVRGTDASPETVRFTDLLTGPTVVSVYMRNNTGSCDKQNDALVADWAEINAAGFNVVGVSRDTGGSHIRYAAKKGIGYPLVSDPEDLFATAADAVIDKKMYGRVFRGPLRSAWVLDASGKILAIIEKVDAKTHGAQVLAAVSAL</sequence>
<evidence type="ECO:0000256" key="2">
    <source>
        <dbReference type="ARBA" id="ARBA00013017"/>
    </source>
</evidence>
<dbReference type="RefSeq" id="WP_330932201.1">
    <property type="nucleotide sequence ID" value="NZ_CP119075.1"/>
</dbReference>
<evidence type="ECO:0000256" key="3">
    <source>
        <dbReference type="ARBA" id="ARBA00022559"/>
    </source>
</evidence>
<dbReference type="GO" id="GO:0045454">
    <property type="term" value="P:cell redox homeostasis"/>
    <property type="evidence" value="ECO:0007669"/>
    <property type="project" value="TreeGrafter"/>
</dbReference>
<accession>A0AAF0A204</accession>
<reference evidence="13" key="1">
    <citation type="submission" date="2023-03" db="EMBL/GenBank/DDBJ databases">
        <title>Lomoglobus Profundus gen. nov., sp. nov., a novel member of the phylum Verrucomicrobia, isolated from deep-marine sediment of South China Sea.</title>
        <authorList>
            <person name="Ahmad T."/>
            <person name="Ishaq S.E."/>
            <person name="Wang F."/>
        </authorList>
    </citation>
    <scope>NUCLEOTIDE SEQUENCE</scope>
    <source>
        <strain evidence="13">LMO-M01</strain>
    </source>
</reference>
<protein>
    <recommendedName>
        <fullName evidence="2">thioredoxin-dependent peroxiredoxin</fullName>
        <ecNumber evidence="2">1.11.1.24</ecNumber>
    </recommendedName>
    <alternativeName>
        <fullName evidence="8">Thioredoxin peroxidase</fullName>
    </alternativeName>
    <alternativeName>
        <fullName evidence="10">Thioredoxin-dependent peroxiredoxin Bcp</fullName>
    </alternativeName>
</protein>
<evidence type="ECO:0000256" key="5">
    <source>
        <dbReference type="ARBA" id="ARBA00023002"/>
    </source>
</evidence>
<evidence type="ECO:0000259" key="12">
    <source>
        <dbReference type="PROSITE" id="PS51352"/>
    </source>
</evidence>
<keyword evidence="14" id="KW-1185">Reference proteome</keyword>
<evidence type="ECO:0000256" key="7">
    <source>
        <dbReference type="ARBA" id="ARBA00023284"/>
    </source>
</evidence>
<evidence type="ECO:0000313" key="13">
    <source>
        <dbReference type="EMBL" id="WED65557.1"/>
    </source>
</evidence>
<keyword evidence="7" id="KW-0676">Redox-active center</keyword>
<dbReference type="PANTHER" id="PTHR42801:SF4">
    <property type="entry name" value="AHPC_TSA FAMILY PROTEIN"/>
    <property type="match status" value="1"/>
</dbReference>
<dbReference type="InterPro" id="IPR036249">
    <property type="entry name" value="Thioredoxin-like_sf"/>
</dbReference>